<dbReference type="GO" id="GO:0009847">
    <property type="term" value="P:spore germination"/>
    <property type="evidence" value="ECO:0007669"/>
    <property type="project" value="InterPro"/>
</dbReference>
<evidence type="ECO:0000256" key="5">
    <source>
        <dbReference type="ARBA" id="ARBA00023136"/>
    </source>
</evidence>
<dbReference type="AlphaFoldDB" id="A0A949TPS7"/>
<keyword evidence="7" id="KW-0449">Lipoprotein</keyword>
<proteinExistence type="inferred from homology"/>
<evidence type="ECO:0000313" key="10">
    <source>
        <dbReference type="EMBL" id="MBV7276729.1"/>
    </source>
</evidence>
<evidence type="ECO:0000259" key="8">
    <source>
        <dbReference type="Pfam" id="PF05504"/>
    </source>
</evidence>
<keyword evidence="6" id="KW-0564">Palmitate</keyword>
<protein>
    <submittedName>
        <fullName evidence="10">Ger(X)C family spore germination protein</fullName>
    </submittedName>
</protein>
<dbReference type="RefSeq" id="WP_218323809.1">
    <property type="nucleotide sequence ID" value="NZ_JAEEGC010000202.1"/>
</dbReference>
<keyword evidence="3" id="KW-0309">Germination</keyword>
<dbReference type="InterPro" id="IPR008844">
    <property type="entry name" value="Spore_GerAC-like"/>
</dbReference>
<evidence type="ECO:0000256" key="3">
    <source>
        <dbReference type="ARBA" id="ARBA00022544"/>
    </source>
</evidence>
<comment type="subcellular location">
    <subcellularLocation>
        <location evidence="1">Membrane</location>
        <topology evidence="1">Lipid-anchor</topology>
    </subcellularLocation>
</comment>
<name>A0A949TPS7_9CLOT</name>
<gene>
    <name evidence="10" type="ORF">I6U48_28045</name>
</gene>
<evidence type="ECO:0000256" key="2">
    <source>
        <dbReference type="ARBA" id="ARBA00007886"/>
    </source>
</evidence>
<evidence type="ECO:0000256" key="4">
    <source>
        <dbReference type="ARBA" id="ARBA00022729"/>
    </source>
</evidence>
<keyword evidence="4" id="KW-0732">Signal</keyword>
<evidence type="ECO:0000313" key="11">
    <source>
        <dbReference type="Proteomes" id="UP000694308"/>
    </source>
</evidence>
<dbReference type="NCBIfam" id="TIGR02887">
    <property type="entry name" value="spore_ger_x_C"/>
    <property type="match status" value="1"/>
</dbReference>
<dbReference type="Pfam" id="PF25198">
    <property type="entry name" value="Spore_GerAC_N"/>
    <property type="match status" value="1"/>
</dbReference>
<dbReference type="InterPro" id="IPR046953">
    <property type="entry name" value="Spore_GerAC-like_C"/>
</dbReference>
<evidence type="ECO:0000256" key="7">
    <source>
        <dbReference type="ARBA" id="ARBA00023288"/>
    </source>
</evidence>
<organism evidence="10 11">
    <name type="scientific">Clostridium thailandense</name>
    <dbReference type="NCBI Taxonomy" id="2794346"/>
    <lineage>
        <taxon>Bacteria</taxon>
        <taxon>Bacillati</taxon>
        <taxon>Bacillota</taxon>
        <taxon>Clostridia</taxon>
        <taxon>Eubacteriales</taxon>
        <taxon>Clostridiaceae</taxon>
        <taxon>Clostridium</taxon>
    </lineage>
</organism>
<dbReference type="GO" id="GO:0016020">
    <property type="term" value="C:membrane"/>
    <property type="evidence" value="ECO:0007669"/>
    <property type="project" value="UniProtKB-SubCell"/>
</dbReference>
<feature type="domain" description="Spore germination GerAC-like C-terminal" evidence="8">
    <location>
        <begin position="205"/>
        <end position="366"/>
    </location>
</feature>
<keyword evidence="11" id="KW-1185">Reference proteome</keyword>
<keyword evidence="5" id="KW-0472">Membrane</keyword>
<comment type="caution">
    <text evidence="10">The sequence shown here is derived from an EMBL/GenBank/DDBJ whole genome shotgun (WGS) entry which is preliminary data.</text>
</comment>
<sequence length="370" mass="42590">MNKKKYFIILIGIFLYVLILLGQDGLPIEETNIISGVGYDIEKKSEGIIEYILPLSINVYKLNGKISNVTLEEKGENIGEVIQNRQEKLNKKVTQGQERVVLISEKYARFGVKNIIEDRFRNVEINDMAFIAVCRGETEKYFKMKVKGYNSSAEYIEGLIESSHTHNFFSENYKLIDMYVRIDAEGKTLVLPYIEMSKEGIEIAGMTIFKEDKMVKAINLDEAKILNLLKESNVKGVVSLKRSPKEYVDFDANTGKRKVKCYKEGEKYSFVIDLNLTGNIISNEMYTDLTKDIKKRKKFEEDMAKSIEEQCYDFIKIMQNQYKIDCIDLGKEAAAKFGRRKKVDWNRVVSNAEIKVNVKVKVEAQGRGDF</sequence>
<reference evidence="10" key="1">
    <citation type="submission" date="2020-12" db="EMBL/GenBank/DDBJ databases">
        <title>Clostridium thailandense sp. nov., a novel acetogenic bacterium isolated from peat land soil in Thailand.</title>
        <authorList>
            <person name="Chaikitkaew S."/>
            <person name="Birkeland N.K."/>
        </authorList>
    </citation>
    <scope>NUCLEOTIDE SEQUENCE</scope>
    <source>
        <strain evidence="10">PL3</strain>
    </source>
</reference>
<evidence type="ECO:0000259" key="9">
    <source>
        <dbReference type="Pfam" id="PF25198"/>
    </source>
</evidence>
<evidence type="ECO:0000256" key="1">
    <source>
        <dbReference type="ARBA" id="ARBA00004635"/>
    </source>
</evidence>
<dbReference type="Pfam" id="PF05504">
    <property type="entry name" value="Spore_GerAC"/>
    <property type="match status" value="1"/>
</dbReference>
<dbReference type="PANTHER" id="PTHR35789">
    <property type="entry name" value="SPORE GERMINATION PROTEIN B3"/>
    <property type="match status" value="1"/>
</dbReference>
<dbReference type="Proteomes" id="UP000694308">
    <property type="component" value="Unassembled WGS sequence"/>
</dbReference>
<accession>A0A949TPS7</accession>
<dbReference type="PANTHER" id="PTHR35789:SF1">
    <property type="entry name" value="SPORE GERMINATION PROTEIN B3"/>
    <property type="match status" value="1"/>
</dbReference>
<dbReference type="EMBL" id="JAEEGC010000202">
    <property type="protein sequence ID" value="MBV7276729.1"/>
    <property type="molecule type" value="Genomic_DNA"/>
</dbReference>
<comment type="similarity">
    <text evidence="2">Belongs to the GerABKC lipoprotein family.</text>
</comment>
<dbReference type="InterPro" id="IPR057336">
    <property type="entry name" value="GerAC_N"/>
</dbReference>
<evidence type="ECO:0000256" key="6">
    <source>
        <dbReference type="ARBA" id="ARBA00023139"/>
    </source>
</evidence>
<feature type="domain" description="Spore germination protein N-terminal" evidence="9">
    <location>
        <begin position="27"/>
        <end position="195"/>
    </location>
</feature>